<feature type="domain" description="Peptidase M20 dimerisation" evidence="4">
    <location>
        <begin position="215"/>
        <end position="317"/>
    </location>
</feature>
<dbReference type="PANTHER" id="PTHR32494">
    <property type="entry name" value="ALLANTOATE DEIMINASE-RELATED"/>
    <property type="match status" value="1"/>
</dbReference>
<dbReference type="PANTHER" id="PTHR32494:SF5">
    <property type="entry name" value="ALLANTOATE AMIDOHYDROLASE"/>
    <property type="match status" value="1"/>
</dbReference>
<feature type="binding site" evidence="3">
    <location>
        <position position="98"/>
    </location>
    <ligand>
        <name>Zn(2+)</name>
        <dbReference type="ChEBI" id="CHEBI:29105"/>
        <label>2</label>
    </ligand>
</feature>
<dbReference type="InterPro" id="IPR036264">
    <property type="entry name" value="Bact_exopeptidase_dim_dom"/>
</dbReference>
<dbReference type="SUPFAM" id="SSF55031">
    <property type="entry name" value="Bacterial exopeptidase dimerisation domain"/>
    <property type="match status" value="1"/>
</dbReference>
<dbReference type="RefSeq" id="WP_088561424.1">
    <property type="nucleotide sequence ID" value="NZ_FYEH01000006.1"/>
</dbReference>
<evidence type="ECO:0000259" key="4">
    <source>
        <dbReference type="Pfam" id="PF07687"/>
    </source>
</evidence>
<dbReference type="Pfam" id="PF07687">
    <property type="entry name" value="M20_dimer"/>
    <property type="match status" value="1"/>
</dbReference>
<comment type="similarity">
    <text evidence="1">Belongs to the peptidase M20 family.</text>
</comment>
<feature type="binding site" evidence="3">
    <location>
        <position position="386"/>
    </location>
    <ligand>
        <name>Zn(2+)</name>
        <dbReference type="ChEBI" id="CHEBI:29105"/>
        <label>2</label>
    </ligand>
</feature>
<dbReference type="InterPro" id="IPR011650">
    <property type="entry name" value="Peptidase_M20_dimer"/>
</dbReference>
<dbReference type="InterPro" id="IPR002933">
    <property type="entry name" value="Peptidase_M20"/>
</dbReference>
<dbReference type="NCBIfam" id="NF009527">
    <property type="entry name" value="PRK12891.1"/>
    <property type="match status" value="1"/>
</dbReference>
<dbReference type="NCBIfam" id="TIGR01879">
    <property type="entry name" value="hydantase"/>
    <property type="match status" value="1"/>
</dbReference>
<sequence length="415" mass="45609">MNLPGSNMKVDKERLWESLMEMAKIGGTPKGGCNRQTVTDLDAQGRALFRKWVEAAGCTVTIDEMGNMMALKPGRRADLPPVVIGSHLDTQPTGGKFDGVLGVLSGVEILRTLQDTGYEHDHPIMVVNWTNEEGGRFAPAMMASGVWAGAFTKEWAYASADRQGFKFGEELERIGYRGALPCEPQKWKCHLEFHIEQGPILEAERLPIGVVVGGQGIRWYECRIHGKDSHAGSTPMPRRKDALVAASRVIADLDQIARRHAPHAVITVGQIDIEPGSRNVIPSLVKFSIDVRHPQEEVIETLDREIRASIEAACERDEIAFELDQTWYFPPVQFDATCVAAIRQAADELGYGHKDMVSGPGHDSCYTARHVPTAMIFCPCKDGLSHNEEESIEPHEAEAGANVLLRAALQLAQAS</sequence>
<keyword evidence="2 5" id="KW-0378">Hydrolase</keyword>
<protein>
    <submittedName>
        <fullName evidence="5">N-carbamoyl-L-amino-acid hydrolase</fullName>
    </submittedName>
</protein>
<reference evidence="5 6" key="1">
    <citation type="submission" date="2017-06" db="EMBL/GenBank/DDBJ databases">
        <authorList>
            <person name="Kim H.J."/>
            <person name="Triplett B.A."/>
        </authorList>
    </citation>
    <scope>NUCLEOTIDE SEQUENCE [LARGE SCALE GENOMIC DNA]</scope>
    <source>
        <strain evidence="5 6">B29T1</strain>
    </source>
</reference>
<evidence type="ECO:0000313" key="5">
    <source>
        <dbReference type="EMBL" id="SNB68058.1"/>
    </source>
</evidence>
<dbReference type="PIRSF" id="PIRSF001235">
    <property type="entry name" value="Amidase_carbamoylase"/>
    <property type="match status" value="1"/>
</dbReference>
<dbReference type="EMBL" id="FYEH01000006">
    <property type="protein sequence ID" value="SNB68058.1"/>
    <property type="molecule type" value="Genomic_DNA"/>
</dbReference>
<dbReference type="CDD" id="cd03884">
    <property type="entry name" value="M20_bAS"/>
    <property type="match status" value="1"/>
</dbReference>
<accession>A0A212R7J4</accession>
<comment type="cofactor">
    <cofactor evidence="3">
        <name>Zn(2+)</name>
        <dbReference type="ChEBI" id="CHEBI:29105"/>
    </cofactor>
    <text evidence="3">Binds 2 Zn(2+) ions per subunit.</text>
</comment>
<evidence type="ECO:0000256" key="1">
    <source>
        <dbReference type="ARBA" id="ARBA00006153"/>
    </source>
</evidence>
<feature type="binding site" evidence="3">
    <location>
        <position position="194"/>
    </location>
    <ligand>
        <name>Zn(2+)</name>
        <dbReference type="ChEBI" id="CHEBI:29105"/>
        <label>1</label>
    </ligand>
</feature>
<gene>
    <name evidence="5" type="ORF">SAMN07250955_106121</name>
</gene>
<feature type="binding site" evidence="3">
    <location>
        <position position="87"/>
    </location>
    <ligand>
        <name>Zn(2+)</name>
        <dbReference type="ChEBI" id="CHEBI:29105"/>
        <label>1</label>
    </ligand>
</feature>
<organism evidence="5 6">
    <name type="scientific">Arboricoccus pini</name>
    <dbReference type="NCBI Taxonomy" id="1963835"/>
    <lineage>
        <taxon>Bacteria</taxon>
        <taxon>Pseudomonadati</taxon>
        <taxon>Pseudomonadota</taxon>
        <taxon>Alphaproteobacteria</taxon>
        <taxon>Geminicoccales</taxon>
        <taxon>Geminicoccaceae</taxon>
        <taxon>Arboricoccus</taxon>
    </lineage>
</organism>
<proteinExistence type="inferred from homology"/>
<dbReference type="Proteomes" id="UP000197065">
    <property type="component" value="Unassembled WGS sequence"/>
</dbReference>
<evidence type="ECO:0000313" key="6">
    <source>
        <dbReference type="Proteomes" id="UP000197065"/>
    </source>
</evidence>
<name>A0A212R7J4_9PROT</name>
<feature type="binding site" evidence="3">
    <location>
        <position position="98"/>
    </location>
    <ligand>
        <name>Zn(2+)</name>
        <dbReference type="ChEBI" id="CHEBI:29105"/>
        <label>1</label>
    </ligand>
</feature>
<feature type="binding site" evidence="3">
    <location>
        <position position="133"/>
    </location>
    <ligand>
        <name>Zn(2+)</name>
        <dbReference type="ChEBI" id="CHEBI:29105"/>
        <label>2</label>
    </ligand>
</feature>
<dbReference type="Pfam" id="PF01546">
    <property type="entry name" value="Peptidase_M20"/>
    <property type="match status" value="1"/>
</dbReference>
<evidence type="ECO:0000256" key="3">
    <source>
        <dbReference type="PIRSR" id="PIRSR001235-1"/>
    </source>
</evidence>
<dbReference type="GO" id="GO:0046872">
    <property type="term" value="F:metal ion binding"/>
    <property type="evidence" value="ECO:0007669"/>
    <property type="project" value="UniProtKB-KW"/>
</dbReference>
<dbReference type="InterPro" id="IPR010158">
    <property type="entry name" value="Amidase_Cbmase"/>
</dbReference>
<keyword evidence="3" id="KW-0862">Zinc</keyword>
<evidence type="ECO:0000256" key="2">
    <source>
        <dbReference type="ARBA" id="ARBA00022801"/>
    </source>
</evidence>
<dbReference type="Gene3D" id="3.30.70.360">
    <property type="match status" value="1"/>
</dbReference>
<dbReference type="AlphaFoldDB" id="A0A212R7J4"/>
<keyword evidence="6" id="KW-1185">Reference proteome</keyword>
<keyword evidence="3" id="KW-0479">Metal-binding</keyword>
<dbReference type="GO" id="GO:0016813">
    <property type="term" value="F:hydrolase activity, acting on carbon-nitrogen (but not peptide) bonds, in linear amidines"/>
    <property type="evidence" value="ECO:0007669"/>
    <property type="project" value="InterPro"/>
</dbReference>
<dbReference type="NCBIfam" id="NF006771">
    <property type="entry name" value="PRK09290.1-5"/>
    <property type="match status" value="1"/>
</dbReference>
<dbReference type="NCBIfam" id="NF006769">
    <property type="entry name" value="PRK09290.1-3"/>
    <property type="match status" value="1"/>
</dbReference>
<dbReference type="Gene3D" id="3.40.630.10">
    <property type="entry name" value="Zn peptidases"/>
    <property type="match status" value="1"/>
</dbReference>
<dbReference type="SUPFAM" id="SSF53187">
    <property type="entry name" value="Zn-dependent exopeptidases"/>
    <property type="match status" value="1"/>
</dbReference>
<dbReference type="OrthoDB" id="9808195at2"/>